<accession>A0A9X4HU70</accession>
<dbReference type="Gene3D" id="3.30.240.10">
    <property type="entry name" value="CRO Repressor"/>
    <property type="match status" value="1"/>
</dbReference>
<evidence type="ECO:0000313" key="2">
    <source>
        <dbReference type="Proteomes" id="UP001150678"/>
    </source>
</evidence>
<evidence type="ECO:0000313" key="1">
    <source>
        <dbReference type="EMBL" id="MDD2109266.1"/>
    </source>
</evidence>
<dbReference type="SUPFAM" id="SSF47413">
    <property type="entry name" value="lambda repressor-like DNA-binding domains"/>
    <property type="match status" value="1"/>
</dbReference>
<dbReference type="InterPro" id="IPR038202">
    <property type="entry name" value="Cro_sf"/>
</dbReference>
<organism evidence="1 2">
    <name type="scientific">Pseudomonas asiatica</name>
    <dbReference type="NCBI Taxonomy" id="2219225"/>
    <lineage>
        <taxon>Bacteria</taxon>
        <taxon>Pseudomonadati</taxon>
        <taxon>Pseudomonadota</taxon>
        <taxon>Gammaproteobacteria</taxon>
        <taxon>Pseudomonadales</taxon>
        <taxon>Pseudomonadaceae</taxon>
        <taxon>Pseudomonas</taxon>
    </lineage>
</organism>
<proteinExistence type="predicted"/>
<dbReference type="EMBL" id="JANIAN010000043">
    <property type="protein sequence ID" value="MDD2109266.1"/>
    <property type="molecule type" value="Genomic_DNA"/>
</dbReference>
<dbReference type="Proteomes" id="UP001150678">
    <property type="component" value="Unassembled WGS sequence"/>
</dbReference>
<protein>
    <submittedName>
        <fullName evidence="1">Cro/CI family transcriptional regulator</fullName>
    </submittedName>
</protein>
<reference evidence="1" key="1">
    <citation type="submission" date="2022-07" db="EMBL/GenBank/DDBJ databases">
        <title>Multi-strain Analysis of Pseudomonas putida Reveals Metabolic and Genetic Diversity.</title>
        <authorList>
            <person name="Monk J.M."/>
        </authorList>
    </citation>
    <scope>NUCLEOTIDE SEQUENCE</scope>
    <source>
        <strain evidence="1">17514</strain>
    </source>
</reference>
<name>A0A9X4HU70_9PSED</name>
<dbReference type="AlphaFoldDB" id="A0A9X4HU70"/>
<dbReference type="GO" id="GO:0003677">
    <property type="term" value="F:DNA binding"/>
    <property type="evidence" value="ECO:0007669"/>
    <property type="project" value="InterPro"/>
</dbReference>
<comment type="caution">
    <text evidence="1">The sequence shown here is derived from an EMBL/GenBank/DDBJ whole genome shotgun (WGS) entry which is preliminary data.</text>
</comment>
<gene>
    <name evidence="1" type="ORF">NP533_24085</name>
</gene>
<dbReference type="InterPro" id="IPR010982">
    <property type="entry name" value="Lambda_DNA-bd_dom_sf"/>
</dbReference>
<dbReference type="Pfam" id="PF09048">
    <property type="entry name" value="Cro"/>
    <property type="match status" value="1"/>
</dbReference>
<dbReference type="GO" id="GO:0006355">
    <property type="term" value="P:regulation of DNA-templated transcription"/>
    <property type="evidence" value="ECO:0007669"/>
    <property type="project" value="InterPro"/>
</dbReference>
<sequence length="98" mass="10532">MTPIQLADFVGQHGQEEAARRLGTSQAAISKAVRSGRHILVRGLPEGRFEAFELKAFPSSGHQVAPRPDLELIMSVFAGFAEPLNRSVHPSSNAQASP</sequence>
<dbReference type="InterPro" id="IPR000655">
    <property type="entry name" value="Cro-like"/>
</dbReference>
<dbReference type="RefSeq" id="WP_274079696.1">
    <property type="nucleotide sequence ID" value="NZ_JANIAN010000043.1"/>
</dbReference>